<evidence type="ECO:0000313" key="3">
    <source>
        <dbReference type="Proteomes" id="UP001597502"/>
    </source>
</evidence>
<evidence type="ECO:0000256" key="1">
    <source>
        <dbReference type="SAM" id="Phobius"/>
    </source>
</evidence>
<organism evidence="2 3">
    <name type="scientific">Lentibacillus juripiscarius</name>
    <dbReference type="NCBI Taxonomy" id="257446"/>
    <lineage>
        <taxon>Bacteria</taxon>
        <taxon>Bacillati</taxon>
        <taxon>Bacillota</taxon>
        <taxon>Bacilli</taxon>
        <taxon>Bacillales</taxon>
        <taxon>Bacillaceae</taxon>
        <taxon>Lentibacillus</taxon>
    </lineage>
</organism>
<evidence type="ECO:0008006" key="4">
    <source>
        <dbReference type="Google" id="ProtNLM"/>
    </source>
</evidence>
<feature type="transmembrane region" description="Helical" evidence="1">
    <location>
        <begin position="44"/>
        <end position="63"/>
    </location>
</feature>
<dbReference type="Proteomes" id="UP001597502">
    <property type="component" value="Unassembled WGS sequence"/>
</dbReference>
<name>A0ABW5V5Q2_9BACI</name>
<proteinExistence type="predicted"/>
<keyword evidence="1" id="KW-1133">Transmembrane helix</keyword>
<reference evidence="3" key="1">
    <citation type="journal article" date="2019" name="Int. J. Syst. Evol. Microbiol.">
        <title>The Global Catalogue of Microorganisms (GCM) 10K type strain sequencing project: providing services to taxonomists for standard genome sequencing and annotation.</title>
        <authorList>
            <consortium name="The Broad Institute Genomics Platform"/>
            <consortium name="The Broad Institute Genome Sequencing Center for Infectious Disease"/>
            <person name="Wu L."/>
            <person name="Ma J."/>
        </authorList>
    </citation>
    <scope>NUCLEOTIDE SEQUENCE [LARGE SCALE GENOMIC DNA]</scope>
    <source>
        <strain evidence="3">TISTR 1535</strain>
    </source>
</reference>
<evidence type="ECO:0000313" key="2">
    <source>
        <dbReference type="EMBL" id="MFD2759982.1"/>
    </source>
</evidence>
<keyword evidence="1" id="KW-0812">Transmembrane</keyword>
<dbReference type="EMBL" id="JBHUNA010000005">
    <property type="protein sequence ID" value="MFD2759982.1"/>
    <property type="molecule type" value="Genomic_DNA"/>
</dbReference>
<feature type="transmembrane region" description="Helical" evidence="1">
    <location>
        <begin position="20"/>
        <end position="38"/>
    </location>
</feature>
<gene>
    <name evidence="2" type="ORF">ACFSUO_03155</name>
</gene>
<comment type="caution">
    <text evidence="2">The sequence shown here is derived from an EMBL/GenBank/DDBJ whole genome shotgun (WGS) entry which is preliminary data.</text>
</comment>
<protein>
    <recommendedName>
        <fullName evidence="4">Heme ABC transporter</fullName>
    </recommendedName>
</protein>
<keyword evidence="1" id="KW-0472">Membrane</keyword>
<keyword evidence="3" id="KW-1185">Reference proteome</keyword>
<dbReference type="RefSeq" id="WP_382391015.1">
    <property type="nucleotide sequence ID" value="NZ_JBHUNA010000005.1"/>
</dbReference>
<sequence>MPETENNIEVWEDLVSIRDLAISLIICSGTSLGGYLLAPGGQEPLIFGLVGAVAGFIVSAILVKPKRKFKYIDEG</sequence>
<accession>A0ABW5V5Q2</accession>